<dbReference type="NCBIfam" id="TIGR00188">
    <property type="entry name" value="rnpA"/>
    <property type="match status" value="1"/>
</dbReference>
<dbReference type="GO" id="GO:0004526">
    <property type="term" value="F:ribonuclease P activity"/>
    <property type="evidence" value="ECO:0007669"/>
    <property type="project" value="UniProtKB-EC"/>
</dbReference>
<evidence type="ECO:0000256" key="9">
    <source>
        <dbReference type="SAM" id="MobiDB-lite"/>
    </source>
</evidence>
<dbReference type="Gene3D" id="3.30.230.10">
    <property type="match status" value="1"/>
</dbReference>
<keyword evidence="11" id="KW-1185">Reference proteome</keyword>
<evidence type="ECO:0000256" key="5">
    <source>
        <dbReference type="ARBA" id="ARBA00022801"/>
    </source>
</evidence>
<evidence type="ECO:0000313" key="11">
    <source>
        <dbReference type="Proteomes" id="UP001595823"/>
    </source>
</evidence>
<comment type="catalytic activity">
    <reaction evidence="7">
        <text>Endonucleolytic cleavage of RNA, removing 5'-extranucleotides from tRNA precursor.</text>
        <dbReference type="EC" id="3.1.26.5"/>
    </reaction>
</comment>
<dbReference type="HAMAP" id="MF_00227">
    <property type="entry name" value="RNase_P"/>
    <property type="match status" value="1"/>
</dbReference>
<keyword evidence="3 7" id="KW-0540">Nuclease</keyword>
<evidence type="ECO:0000256" key="3">
    <source>
        <dbReference type="ARBA" id="ARBA00022722"/>
    </source>
</evidence>
<comment type="subunit">
    <text evidence="7">Consists of a catalytic RNA component (M1 or rnpB) and a protein subunit.</text>
</comment>
<accession>A0ABV8TTR0</accession>
<protein>
    <recommendedName>
        <fullName evidence="7 8">Ribonuclease P protein component</fullName>
        <shortName evidence="7">RNase P protein</shortName>
        <shortName evidence="7">RNaseP protein</shortName>
        <ecNumber evidence="7 8">3.1.26.5</ecNumber>
    </recommendedName>
    <alternativeName>
        <fullName evidence="7">Protein C5</fullName>
    </alternativeName>
</protein>
<proteinExistence type="inferred from homology"/>
<keyword evidence="6 7" id="KW-0694">RNA-binding</keyword>
<dbReference type="PANTHER" id="PTHR33992">
    <property type="entry name" value="RIBONUCLEASE P PROTEIN COMPONENT"/>
    <property type="match status" value="1"/>
</dbReference>
<name>A0ABV8TTR0_9ACTN</name>
<gene>
    <name evidence="7 10" type="primary">rnpA</name>
    <name evidence="10" type="ORF">ACFPET_02980</name>
</gene>
<dbReference type="InterPro" id="IPR020539">
    <property type="entry name" value="RNase_P_CS"/>
</dbReference>
<evidence type="ECO:0000256" key="4">
    <source>
        <dbReference type="ARBA" id="ARBA00022759"/>
    </source>
</evidence>
<dbReference type="PANTHER" id="PTHR33992:SF1">
    <property type="entry name" value="RIBONUCLEASE P PROTEIN COMPONENT"/>
    <property type="match status" value="1"/>
</dbReference>
<reference evidence="11" key="1">
    <citation type="journal article" date="2019" name="Int. J. Syst. Evol. Microbiol.">
        <title>The Global Catalogue of Microorganisms (GCM) 10K type strain sequencing project: providing services to taxonomists for standard genome sequencing and annotation.</title>
        <authorList>
            <consortium name="The Broad Institute Genomics Platform"/>
            <consortium name="The Broad Institute Genome Sequencing Center for Infectious Disease"/>
            <person name="Wu L."/>
            <person name="Ma J."/>
        </authorList>
    </citation>
    <scope>NUCLEOTIDE SEQUENCE [LARGE SCALE GENOMIC DNA]</scope>
    <source>
        <strain evidence="11">IBRC-M 10908</strain>
    </source>
</reference>
<evidence type="ECO:0000256" key="1">
    <source>
        <dbReference type="ARBA" id="ARBA00002663"/>
    </source>
</evidence>
<sequence length="141" mass="15101">MLSRSSRLHRPPDFARVFKQGSRAARGGVVIHWLTRSADAEPAPVRAGFVVSKKVGNAVVRNRVKRRLRALVAERLGDWPPADVVVRATPAAAERTWEALGADLDSAAKSAAAKKRRGGNGGVTPHRGRGRGRKGEAANGR</sequence>
<comment type="caution">
    <text evidence="10">The sequence shown here is derived from an EMBL/GenBank/DDBJ whole genome shotgun (WGS) entry which is preliminary data.</text>
</comment>
<evidence type="ECO:0000256" key="6">
    <source>
        <dbReference type="ARBA" id="ARBA00022884"/>
    </source>
</evidence>
<comment type="similarity">
    <text evidence="7">Belongs to the RnpA family.</text>
</comment>
<evidence type="ECO:0000256" key="7">
    <source>
        <dbReference type="HAMAP-Rule" id="MF_00227"/>
    </source>
</evidence>
<dbReference type="Proteomes" id="UP001595823">
    <property type="component" value="Unassembled WGS sequence"/>
</dbReference>
<keyword evidence="2 7" id="KW-0819">tRNA processing</keyword>
<organism evidence="10 11">
    <name type="scientific">Salininema proteolyticum</name>
    <dbReference type="NCBI Taxonomy" id="1607685"/>
    <lineage>
        <taxon>Bacteria</taxon>
        <taxon>Bacillati</taxon>
        <taxon>Actinomycetota</taxon>
        <taxon>Actinomycetes</taxon>
        <taxon>Glycomycetales</taxon>
        <taxon>Glycomycetaceae</taxon>
        <taxon>Salininema</taxon>
    </lineage>
</organism>
<dbReference type="InterPro" id="IPR000100">
    <property type="entry name" value="RNase_P"/>
</dbReference>
<evidence type="ECO:0000313" key="10">
    <source>
        <dbReference type="EMBL" id="MFC4334156.1"/>
    </source>
</evidence>
<dbReference type="Pfam" id="PF00825">
    <property type="entry name" value="Ribonuclease_P"/>
    <property type="match status" value="1"/>
</dbReference>
<dbReference type="EC" id="3.1.26.5" evidence="7 8"/>
<keyword evidence="4 7" id="KW-0255">Endonuclease</keyword>
<comment type="function">
    <text evidence="1 7">RNaseP catalyzes the removal of the 5'-leader sequence from pre-tRNA to produce the mature 5'-terminus. It can also cleave other RNA substrates such as 4.5S RNA. The protein component plays an auxiliary but essential role in vivo by binding to the 5'-leader sequence and broadening the substrate specificity of the ribozyme.</text>
</comment>
<dbReference type="InterPro" id="IPR014721">
    <property type="entry name" value="Ribsml_uS5_D2-typ_fold_subgr"/>
</dbReference>
<evidence type="ECO:0000256" key="8">
    <source>
        <dbReference type="NCBIfam" id="TIGR00188"/>
    </source>
</evidence>
<feature type="region of interest" description="Disordered" evidence="9">
    <location>
        <begin position="108"/>
        <end position="141"/>
    </location>
</feature>
<dbReference type="RefSeq" id="WP_380617887.1">
    <property type="nucleotide sequence ID" value="NZ_JBHSDK010000002.1"/>
</dbReference>
<dbReference type="PROSITE" id="PS00648">
    <property type="entry name" value="RIBONUCLEASE_P"/>
    <property type="match status" value="1"/>
</dbReference>
<dbReference type="EMBL" id="JBHSDK010000002">
    <property type="protein sequence ID" value="MFC4334156.1"/>
    <property type="molecule type" value="Genomic_DNA"/>
</dbReference>
<evidence type="ECO:0000256" key="2">
    <source>
        <dbReference type="ARBA" id="ARBA00022694"/>
    </source>
</evidence>
<keyword evidence="5 7" id="KW-0378">Hydrolase</keyword>
<dbReference type="SUPFAM" id="SSF54211">
    <property type="entry name" value="Ribosomal protein S5 domain 2-like"/>
    <property type="match status" value="1"/>
</dbReference>
<dbReference type="InterPro" id="IPR020568">
    <property type="entry name" value="Ribosomal_Su5_D2-typ_SF"/>
</dbReference>